<feature type="non-terminal residue" evidence="7">
    <location>
        <position position="1"/>
    </location>
</feature>
<name>K1R9K7_9ZZZZ</name>
<dbReference type="EMBL" id="AJWY01013876">
    <property type="protein sequence ID" value="EKC45557.1"/>
    <property type="molecule type" value="Genomic_DNA"/>
</dbReference>
<dbReference type="GO" id="GO:0016020">
    <property type="term" value="C:membrane"/>
    <property type="evidence" value="ECO:0007669"/>
    <property type="project" value="UniProtKB-SubCell"/>
</dbReference>
<dbReference type="Gene3D" id="3.40.50.300">
    <property type="entry name" value="P-loop containing nucleotide triphosphate hydrolases"/>
    <property type="match status" value="1"/>
</dbReference>
<dbReference type="PANTHER" id="PTHR24221">
    <property type="entry name" value="ATP-BINDING CASSETTE SUB-FAMILY B"/>
    <property type="match status" value="1"/>
</dbReference>
<proteinExistence type="predicted"/>
<organism evidence="7">
    <name type="scientific">human gut metagenome</name>
    <dbReference type="NCBI Taxonomy" id="408170"/>
    <lineage>
        <taxon>unclassified sequences</taxon>
        <taxon>metagenomes</taxon>
        <taxon>organismal metagenomes</taxon>
    </lineage>
</organism>
<evidence type="ECO:0000256" key="1">
    <source>
        <dbReference type="ARBA" id="ARBA00004141"/>
    </source>
</evidence>
<dbReference type="InterPro" id="IPR039421">
    <property type="entry name" value="Type_1_exporter"/>
</dbReference>
<comment type="subcellular location">
    <subcellularLocation>
        <location evidence="1">Membrane</location>
        <topology evidence="1">Multi-pass membrane protein</topology>
    </subcellularLocation>
</comment>
<protein>
    <submittedName>
        <fullName evidence="7">ABC superfamily ATP binding cassette transporter ATPase and permease protein</fullName>
    </submittedName>
</protein>
<feature type="transmembrane region" description="Helical" evidence="5">
    <location>
        <begin position="141"/>
        <end position="171"/>
    </location>
</feature>
<evidence type="ECO:0000259" key="6">
    <source>
        <dbReference type="Pfam" id="PF00005"/>
    </source>
</evidence>
<dbReference type="InterPro" id="IPR036640">
    <property type="entry name" value="ABC1_TM_sf"/>
</dbReference>
<feature type="domain" description="ABC transporter" evidence="6">
    <location>
        <begin position="354"/>
        <end position="403"/>
    </location>
</feature>
<feature type="non-terminal residue" evidence="7">
    <location>
        <position position="414"/>
    </location>
</feature>
<dbReference type="GO" id="GO:0005524">
    <property type="term" value="F:ATP binding"/>
    <property type="evidence" value="ECO:0007669"/>
    <property type="project" value="InterPro"/>
</dbReference>
<comment type="caution">
    <text evidence="7">The sequence shown here is derived from an EMBL/GenBank/DDBJ whole genome shotgun (WGS) entry which is preliminary data.</text>
</comment>
<dbReference type="InterPro" id="IPR027417">
    <property type="entry name" value="P-loop_NTPase"/>
</dbReference>
<feature type="transmembrane region" description="Helical" evidence="5">
    <location>
        <begin position="20"/>
        <end position="43"/>
    </location>
</feature>
<feature type="transmembrane region" description="Helical" evidence="5">
    <location>
        <begin position="280"/>
        <end position="298"/>
    </location>
</feature>
<dbReference type="Gene3D" id="1.20.1560.10">
    <property type="entry name" value="ABC transporter type 1, transmembrane domain"/>
    <property type="match status" value="1"/>
</dbReference>
<evidence type="ECO:0000313" key="7">
    <source>
        <dbReference type="EMBL" id="EKC45557.1"/>
    </source>
</evidence>
<gene>
    <name evidence="7" type="ORF">LEA_20196</name>
</gene>
<sequence length="414" mass="47315">SGDVKTIFKIYIMVVRHCAWQILSSLGAELLVAMLGPIGLQVYEKQVQALEAGALEQLVLFLIIMLTVNIVAIIIENLDGLLTQKMQLEITRNFGKPVFEYIQNVPLYHMSDSNFVADKERAINAVENDILLVVQNINGSIALIVSIIVLSVMVAQYDVLALVVLIIMVIVQNVFTKRGTSEGVELNKSLEMFKIKEAYFNKLFVDKNSSKEIRQWRLTDYIEGKRYWLNEEIKRKTLDLEKKWTGINLFWACVMYFFEFIYYIVLYIRYTRGSVMLGTLIYLIQVLSTYLVSFTQVIQHIKIIASIKYEIDTYFEFAEKTNGKPNIAKSRKNKSKKNTSLKMSTLSNKKRRLLQEISFSINPGEKILIVGENGSGKSTLLNLILGLLQPTRDKVDIGANKIALMAQESYKFNI</sequence>
<keyword evidence="3 5" id="KW-1133">Transmembrane helix</keyword>
<dbReference type="GO" id="GO:0016887">
    <property type="term" value="F:ATP hydrolysis activity"/>
    <property type="evidence" value="ECO:0007669"/>
    <property type="project" value="InterPro"/>
</dbReference>
<dbReference type="InterPro" id="IPR003439">
    <property type="entry name" value="ABC_transporter-like_ATP-bd"/>
</dbReference>
<dbReference type="SUPFAM" id="SSF52540">
    <property type="entry name" value="P-loop containing nucleoside triphosphate hydrolases"/>
    <property type="match status" value="1"/>
</dbReference>
<evidence type="ECO:0000256" key="3">
    <source>
        <dbReference type="ARBA" id="ARBA00022989"/>
    </source>
</evidence>
<dbReference type="GO" id="GO:0034040">
    <property type="term" value="F:ATPase-coupled lipid transmembrane transporter activity"/>
    <property type="evidence" value="ECO:0007669"/>
    <property type="project" value="TreeGrafter"/>
</dbReference>
<feature type="transmembrane region" description="Helical" evidence="5">
    <location>
        <begin position="55"/>
        <end position="75"/>
    </location>
</feature>
<accession>K1R9K7</accession>
<reference evidence="7" key="1">
    <citation type="journal article" date="2013" name="Environ. Microbiol.">
        <title>Microbiota from the distal guts of lean and obese adolescents exhibit partial functional redundancy besides clear differences in community structure.</title>
        <authorList>
            <person name="Ferrer M."/>
            <person name="Ruiz A."/>
            <person name="Lanza F."/>
            <person name="Haange S.B."/>
            <person name="Oberbach A."/>
            <person name="Till H."/>
            <person name="Bargiela R."/>
            <person name="Campoy C."/>
            <person name="Segura M.T."/>
            <person name="Richter M."/>
            <person name="von Bergen M."/>
            <person name="Seifert J."/>
            <person name="Suarez A."/>
        </authorList>
    </citation>
    <scope>NUCLEOTIDE SEQUENCE</scope>
</reference>
<dbReference type="AlphaFoldDB" id="K1R9K7"/>
<keyword evidence="4 5" id="KW-0472">Membrane</keyword>
<dbReference type="Pfam" id="PF00005">
    <property type="entry name" value="ABC_tran"/>
    <property type="match status" value="1"/>
</dbReference>
<evidence type="ECO:0000256" key="2">
    <source>
        <dbReference type="ARBA" id="ARBA00022692"/>
    </source>
</evidence>
<feature type="transmembrane region" description="Helical" evidence="5">
    <location>
        <begin position="244"/>
        <end position="268"/>
    </location>
</feature>
<dbReference type="PANTHER" id="PTHR24221:SF654">
    <property type="entry name" value="ATP-BINDING CASSETTE SUB-FAMILY B MEMBER 6"/>
    <property type="match status" value="1"/>
</dbReference>
<evidence type="ECO:0000256" key="4">
    <source>
        <dbReference type="ARBA" id="ARBA00023136"/>
    </source>
</evidence>
<evidence type="ECO:0000256" key="5">
    <source>
        <dbReference type="SAM" id="Phobius"/>
    </source>
</evidence>
<keyword evidence="2 5" id="KW-0812">Transmembrane</keyword>
<dbReference type="SUPFAM" id="SSF90123">
    <property type="entry name" value="ABC transporter transmembrane region"/>
    <property type="match status" value="1"/>
</dbReference>